<dbReference type="GO" id="GO:0000270">
    <property type="term" value="P:peptidoglycan metabolic process"/>
    <property type="evidence" value="ECO:0007669"/>
    <property type="project" value="TreeGrafter"/>
</dbReference>
<keyword evidence="1" id="KW-1133">Transmembrane helix</keyword>
<feature type="transmembrane region" description="Helical" evidence="1">
    <location>
        <begin position="107"/>
        <end position="127"/>
    </location>
</feature>
<gene>
    <name evidence="3" type="ORF">PFCIRM138_00195</name>
</gene>
<keyword evidence="1" id="KW-0472">Membrane</keyword>
<dbReference type="PANTHER" id="PTHR30336:SF4">
    <property type="entry name" value="ENVELOPE BIOGENESIS FACTOR ELYC"/>
    <property type="match status" value="1"/>
</dbReference>
<dbReference type="EMBL" id="LM676429">
    <property type="protein sequence ID" value="CEP27206.1"/>
    <property type="molecule type" value="Genomic_DNA"/>
</dbReference>
<dbReference type="InterPro" id="IPR014729">
    <property type="entry name" value="Rossmann-like_a/b/a_fold"/>
</dbReference>
<dbReference type="InterPro" id="IPR051599">
    <property type="entry name" value="Cell_Envelope_Assoc"/>
</dbReference>
<protein>
    <recommendedName>
        <fullName evidence="2">DUF218 domain-containing protein</fullName>
    </recommendedName>
</protein>
<feature type="transmembrane region" description="Helical" evidence="1">
    <location>
        <begin position="6"/>
        <end position="25"/>
    </location>
</feature>
<name>A0A0B7NWJ6_PROFF</name>
<feature type="transmembrane region" description="Helical" evidence="1">
    <location>
        <begin position="37"/>
        <end position="59"/>
    </location>
</feature>
<evidence type="ECO:0000313" key="3">
    <source>
        <dbReference type="EMBL" id="CEP27206.1"/>
    </source>
</evidence>
<proteinExistence type="predicted"/>
<dbReference type="GO" id="GO:0005886">
    <property type="term" value="C:plasma membrane"/>
    <property type="evidence" value="ECO:0007669"/>
    <property type="project" value="TreeGrafter"/>
</dbReference>
<dbReference type="PANTHER" id="PTHR30336">
    <property type="entry name" value="INNER MEMBRANE PROTEIN, PROBABLE PERMEASE"/>
    <property type="match status" value="1"/>
</dbReference>
<evidence type="ECO:0000259" key="2">
    <source>
        <dbReference type="Pfam" id="PF02698"/>
    </source>
</evidence>
<dbReference type="GO" id="GO:0043164">
    <property type="term" value="P:Gram-negative-bacterium-type cell wall biogenesis"/>
    <property type="evidence" value="ECO:0007669"/>
    <property type="project" value="TreeGrafter"/>
</dbReference>
<dbReference type="Pfam" id="PF02698">
    <property type="entry name" value="DUF218"/>
    <property type="match status" value="1"/>
</dbReference>
<feature type="transmembrane region" description="Helical" evidence="1">
    <location>
        <begin position="329"/>
        <end position="349"/>
    </location>
</feature>
<sequence>MSDGLWVLFVTAAVFTVASLIALWVTARRDPRRLRCAVLLLIAAFWLLVTLVTASPMFGERGQTIFLVIAGVLLVAWLAAMGMLPLLLVIDGLIVLRREGIRSRTGLLVLAAGIALLLLPGVTASLARNDRWWSMALFTLVTFIGTYLGTFLVVMLAQFVVRALFGGRRRVPDPDVLIVLGSGPINGKVPPLLASRLDRALQVSAEEALQGRRPMFVVSGGRGSDEPRAEAEAMAEYLTSRGVPDERIIVEDRSRSTRENLVNSTRLLRERGIGGPMLAVTSSYHTTRTDVLAADLRLDDVFVTGAHTAWYYAPGAYLREYIGVLTYRLPLNIGVGIFCVVAAVAMAWATSRVG</sequence>
<dbReference type="Gene3D" id="3.40.50.620">
    <property type="entry name" value="HUPs"/>
    <property type="match status" value="1"/>
</dbReference>
<keyword evidence="1" id="KW-0812">Transmembrane</keyword>
<feature type="transmembrane region" description="Helical" evidence="1">
    <location>
        <begin position="133"/>
        <end position="161"/>
    </location>
</feature>
<reference evidence="3" key="1">
    <citation type="submission" date="2014-08" db="EMBL/GenBank/DDBJ databases">
        <authorList>
            <person name="Falentin Helene"/>
        </authorList>
    </citation>
    <scope>NUCLEOTIDE SEQUENCE</scope>
</reference>
<feature type="domain" description="DUF218" evidence="2">
    <location>
        <begin position="175"/>
        <end position="323"/>
    </location>
</feature>
<dbReference type="CDD" id="cd06259">
    <property type="entry name" value="YdcF-like"/>
    <property type="match status" value="1"/>
</dbReference>
<feature type="transmembrane region" description="Helical" evidence="1">
    <location>
        <begin position="65"/>
        <end position="95"/>
    </location>
</feature>
<dbReference type="InterPro" id="IPR003848">
    <property type="entry name" value="DUF218"/>
</dbReference>
<organism evidence="3">
    <name type="scientific">Propionibacterium freudenreichii subsp. freudenreichii</name>
    <dbReference type="NCBI Taxonomy" id="66712"/>
    <lineage>
        <taxon>Bacteria</taxon>
        <taxon>Bacillati</taxon>
        <taxon>Actinomycetota</taxon>
        <taxon>Actinomycetes</taxon>
        <taxon>Propionibacteriales</taxon>
        <taxon>Propionibacteriaceae</taxon>
        <taxon>Propionibacterium</taxon>
    </lineage>
</organism>
<evidence type="ECO:0000256" key="1">
    <source>
        <dbReference type="SAM" id="Phobius"/>
    </source>
</evidence>
<accession>A0A0B7NWJ6</accession>
<dbReference type="AlphaFoldDB" id="A0A0B7NWJ6"/>